<keyword evidence="3" id="KW-1185">Reference proteome</keyword>
<feature type="compositionally biased region" description="Basic and acidic residues" evidence="1">
    <location>
        <begin position="340"/>
        <end position="352"/>
    </location>
</feature>
<dbReference type="AlphaFoldDB" id="A0A182SGS9"/>
<feature type="compositionally biased region" description="Basic and acidic residues" evidence="1">
    <location>
        <begin position="400"/>
        <end position="414"/>
    </location>
</feature>
<feature type="compositionally biased region" description="Basic and acidic residues" evidence="1">
    <location>
        <begin position="493"/>
        <end position="513"/>
    </location>
</feature>
<accession>A0A182SGS9</accession>
<feature type="compositionally biased region" description="Basic and acidic residues" evidence="1">
    <location>
        <begin position="293"/>
        <end position="302"/>
    </location>
</feature>
<feature type="compositionally biased region" description="Basic and acidic residues" evidence="1">
    <location>
        <begin position="424"/>
        <end position="437"/>
    </location>
</feature>
<evidence type="ECO:0000313" key="2">
    <source>
        <dbReference type="EnsemblMetazoa" id="AMAM006471-PA"/>
    </source>
</evidence>
<proteinExistence type="predicted"/>
<dbReference type="EnsemblMetazoa" id="AMAM006471-RA">
    <property type="protein sequence ID" value="AMAM006471-PA"/>
    <property type="gene ID" value="AMAM006471"/>
</dbReference>
<dbReference type="Proteomes" id="UP000075901">
    <property type="component" value="Unassembled WGS sequence"/>
</dbReference>
<feature type="region of interest" description="Disordered" evidence="1">
    <location>
        <begin position="207"/>
        <end position="438"/>
    </location>
</feature>
<feature type="region of interest" description="Disordered" evidence="1">
    <location>
        <begin position="468"/>
        <end position="513"/>
    </location>
</feature>
<feature type="compositionally biased region" description="Basic and acidic residues" evidence="1">
    <location>
        <begin position="83"/>
        <end position="99"/>
    </location>
</feature>
<reference evidence="2" key="2">
    <citation type="submission" date="2020-05" db="UniProtKB">
        <authorList>
            <consortium name="EnsemblMetazoa"/>
        </authorList>
    </citation>
    <scope>IDENTIFICATION</scope>
    <source>
        <strain evidence="2">maculatus3</strain>
    </source>
</reference>
<feature type="region of interest" description="Disordered" evidence="1">
    <location>
        <begin position="1"/>
        <end position="99"/>
    </location>
</feature>
<evidence type="ECO:0000313" key="3">
    <source>
        <dbReference type="Proteomes" id="UP000075901"/>
    </source>
</evidence>
<evidence type="ECO:0000256" key="1">
    <source>
        <dbReference type="SAM" id="MobiDB-lite"/>
    </source>
</evidence>
<feature type="compositionally biased region" description="Basic and acidic residues" evidence="1">
    <location>
        <begin position="209"/>
        <end position="219"/>
    </location>
</feature>
<reference evidence="3" key="1">
    <citation type="submission" date="2013-09" db="EMBL/GenBank/DDBJ databases">
        <title>The Genome Sequence of Anopheles maculatus species B.</title>
        <authorList>
            <consortium name="The Broad Institute Genomics Platform"/>
            <person name="Neafsey D.E."/>
            <person name="Besansky N."/>
            <person name="Howell P."/>
            <person name="Walton C."/>
            <person name="Young S.K."/>
            <person name="Zeng Q."/>
            <person name="Gargeya S."/>
            <person name="Fitzgerald M."/>
            <person name="Haas B."/>
            <person name="Abouelleil A."/>
            <person name="Allen A.W."/>
            <person name="Alvarado L."/>
            <person name="Arachchi H.M."/>
            <person name="Berlin A.M."/>
            <person name="Chapman S.B."/>
            <person name="Gainer-Dewar J."/>
            <person name="Goldberg J."/>
            <person name="Griggs A."/>
            <person name="Gujja S."/>
            <person name="Hansen M."/>
            <person name="Howarth C."/>
            <person name="Imamovic A."/>
            <person name="Ireland A."/>
            <person name="Larimer J."/>
            <person name="McCowan C."/>
            <person name="Murphy C."/>
            <person name="Pearson M."/>
            <person name="Poon T.W."/>
            <person name="Priest M."/>
            <person name="Roberts A."/>
            <person name="Saif S."/>
            <person name="Shea T."/>
            <person name="Sisk P."/>
            <person name="Sykes S."/>
            <person name="Wortman J."/>
            <person name="Nusbaum C."/>
            <person name="Birren B."/>
        </authorList>
    </citation>
    <scope>NUCLEOTIDE SEQUENCE [LARGE SCALE GENOMIC DNA]</scope>
    <source>
        <strain evidence="3">maculatus3</strain>
    </source>
</reference>
<name>A0A182SGS9_9DIPT</name>
<dbReference type="VEuPathDB" id="VectorBase:AMAM006471"/>
<protein>
    <submittedName>
        <fullName evidence="2">Uncharacterized protein</fullName>
    </submittedName>
</protein>
<feature type="compositionally biased region" description="Low complexity" evidence="1">
    <location>
        <begin position="9"/>
        <end position="48"/>
    </location>
</feature>
<organism evidence="2 3">
    <name type="scientific">Anopheles maculatus</name>
    <dbReference type="NCBI Taxonomy" id="74869"/>
    <lineage>
        <taxon>Eukaryota</taxon>
        <taxon>Metazoa</taxon>
        <taxon>Ecdysozoa</taxon>
        <taxon>Arthropoda</taxon>
        <taxon>Hexapoda</taxon>
        <taxon>Insecta</taxon>
        <taxon>Pterygota</taxon>
        <taxon>Neoptera</taxon>
        <taxon>Endopterygota</taxon>
        <taxon>Diptera</taxon>
        <taxon>Nematocera</taxon>
        <taxon>Culicoidea</taxon>
        <taxon>Culicidae</taxon>
        <taxon>Anophelinae</taxon>
        <taxon>Anopheles</taxon>
        <taxon>Anopheles maculatus group</taxon>
    </lineage>
</organism>
<sequence length="513" mass="59112">HGTDGVLLQQQQDVQQAQQFSSSTTTATESAQGLSDRSYDSSSGVSEVVDTEFVPQGDASLPWRRSRSLSRGPTSTAAPWRRASQDRRTSRDRSLSIDKREEIKPWTAEVVKLKKTTKERKKIEKEKLETVQLKPTQIQKPQVKREQLEKVELKTVKREQQEISEHHMEEMVQAIIGEQENIDHVDYHVQKLRHDEDISILEIQQQVDEQTRKESERAEGVPWRRGGPRKAQYVETDESAMLKVDRDETTVEQEQQKLSLDQGAGVAWRRGKRPEPERQPYAQVEDSAMLNIERSEEQEAKTSEQQTELQPVPWRRGPKEASTQPVQIVEQEDSAFLKIKQTEQELQEDTKPNEQPVAWRRGPKERKPVSEAATEEPQLAVEEQPETQLPPWMKGRKPGPKRELPKPTEPEKVEQVMLKPTPRQKKELPKETVEEVSLKPVPKKPVVEEIPVAEPEDVEEKTVKIVKKKKPKAVPQQQESLEKLEFTPTEVPEVEKMELPEKLDEVKPKEPEQ</sequence>